<dbReference type="InterPro" id="IPR001898">
    <property type="entry name" value="SLC13A/DASS"/>
</dbReference>
<dbReference type="Pfam" id="PF00939">
    <property type="entry name" value="Na_sulph_symp"/>
    <property type="match status" value="1"/>
</dbReference>
<dbReference type="OMA" id="FRCRRPN"/>
<evidence type="ECO:0008006" key="9">
    <source>
        <dbReference type="Google" id="ProtNLM"/>
    </source>
</evidence>
<dbReference type="AlphaFoldDB" id="A0A226E156"/>
<dbReference type="EMBL" id="LNIX01000008">
    <property type="protein sequence ID" value="OXA50764.1"/>
    <property type="molecule type" value="Genomic_DNA"/>
</dbReference>
<comment type="similarity">
    <text evidence="2">Belongs to the SLC13A/DASS transporter (TC 2.A.47) family. NADC subfamily.</text>
</comment>
<evidence type="ECO:0000256" key="1">
    <source>
        <dbReference type="ARBA" id="ARBA00004141"/>
    </source>
</evidence>
<feature type="transmembrane region" description="Helical" evidence="6">
    <location>
        <begin position="314"/>
        <end position="332"/>
    </location>
</feature>
<keyword evidence="4 6" id="KW-1133">Transmembrane helix</keyword>
<evidence type="ECO:0000256" key="6">
    <source>
        <dbReference type="SAM" id="Phobius"/>
    </source>
</evidence>
<protein>
    <recommendedName>
        <fullName evidence="9">Protein I'm not dead yet</fullName>
    </recommendedName>
</protein>
<dbReference type="PANTHER" id="PTHR10283:SF82">
    <property type="entry name" value="SOLUTE CARRIER FAMILY 13 MEMBER 2"/>
    <property type="match status" value="1"/>
</dbReference>
<sequence>MVAFSFRKQWRLIFCVVMPLILSPLIFLPDDTKKYKCLYVILLMGASWMVEAIPLSVTALLPVVFFPIFGIQTTAQVVSNYMRETGMMFIGGISLALGIQHSGLHKRIALNMMVIIGVSPWRLLLGIMVTTFTLSCWIVGNTAVTAMMIPIVTGLVESVDHPGDREHLRVLYMLAVGYAANIGGTAVMIGSIPNIIFKDLVALENIGQNGKYTEINFATWIAFNMPIALINLAIVWSYLGFLYLRQGARKGSTPTCHPTNVQYERRHSSQAELSSISSSGSISAQREAPNTVQSAEKIGQTLRNKLTALGSMNFHEKSVSVLFFFAVLLWFTRDPQVFSGWQSWMPLAVGDSSVAILVLVFMFIIPRDLNGFRKGTSDSSSSGSSETLMSWDYLQLHFPWSVVLLVGGGFAISDGAEASKLSVWLGEQLNGLESLPTPLLLYVVLLVLSVFTEVMSNAATVSLLTPILLALSKRIDLHPLYISFSGAIACQYAFILPTSNPPNALVFSAGRMRILDMVKPGLPLNFVCLTVLFLMNISWGQFLFKFGSYEYPNAENNVTTTVMPALL</sequence>
<feature type="transmembrane region" description="Helical" evidence="6">
    <location>
        <begin position="170"/>
        <end position="197"/>
    </location>
</feature>
<feature type="transmembrane region" description="Helical" evidence="6">
    <location>
        <begin position="12"/>
        <end position="28"/>
    </location>
</feature>
<dbReference type="Proteomes" id="UP000198287">
    <property type="component" value="Unassembled WGS sequence"/>
</dbReference>
<keyword evidence="3 6" id="KW-0812">Transmembrane</keyword>
<feature type="transmembrane region" description="Helical" evidence="6">
    <location>
        <begin position="522"/>
        <end position="544"/>
    </location>
</feature>
<dbReference type="PANTHER" id="PTHR10283">
    <property type="entry name" value="SOLUTE CARRIER FAMILY 13 MEMBER"/>
    <property type="match status" value="1"/>
</dbReference>
<feature type="transmembrane region" description="Helical" evidence="6">
    <location>
        <begin position="48"/>
        <end position="69"/>
    </location>
</feature>
<dbReference type="OrthoDB" id="6493944at2759"/>
<organism evidence="7 8">
    <name type="scientific">Folsomia candida</name>
    <name type="common">Springtail</name>
    <dbReference type="NCBI Taxonomy" id="158441"/>
    <lineage>
        <taxon>Eukaryota</taxon>
        <taxon>Metazoa</taxon>
        <taxon>Ecdysozoa</taxon>
        <taxon>Arthropoda</taxon>
        <taxon>Hexapoda</taxon>
        <taxon>Collembola</taxon>
        <taxon>Entomobryomorpha</taxon>
        <taxon>Isotomoidea</taxon>
        <taxon>Isotomidae</taxon>
        <taxon>Proisotominae</taxon>
        <taxon>Folsomia</taxon>
    </lineage>
</organism>
<feature type="transmembrane region" description="Helical" evidence="6">
    <location>
        <begin position="81"/>
        <end position="103"/>
    </location>
</feature>
<evidence type="ECO:0000256" key="4">
    <source>
        <dbReference type="ARBA" id="ARBA00022989"/>
    </source>
</evidence>
<gene>
    <name evidence="7" type="ORF">Fcan01_14599</name>
</gene>
<dbReference type="GO" id="GO:0015141">
    <property type="term" value="F:succinate transmembrane transporter activity"/>
    <property type="evidence" value="ECO:0007669"/>
    <property type="project" value="TreeGrafter"/>
</dbReference>
<keyword evidence="8" id="KW-1185">Reference proteome</keyword>
<evidence type="ECO:0000256" key="3">
    <source>
        <dbReference type="ARBA" id="ARBA00022692"/>
    </source>
</evidence>
<dbReference type="GO" id="GO:0005886">
    <property type="term" value="C:plasma membrane"/>
    <property type="evidence" value="ECO:0007669"/>
    <property type="project" value="TreeGrafter"/>
</dbReference>
<dbReference type="GO" id="GO:0015137">
    <property type="term" value="F:citrate transmembrane transporter activity"/>
    <property type="evidence" value="ECO:0007669"/>
    <property type="project" value="TreeGrafter"/>
</dbReference>
<proteinExistence type="inferred from homology"/>
<evidence type="ECO:0000256" key="5">
    <source>
        <dbReference type="ARBA" id="ARBA00023136"/>
    </source>
</evidence>
<comment type="caution">
    <text evidence="7">The sequence shown here is derived from an EMBL/GenBank/DDBJ whole genome shotgun (WGS) entry which is preliminary data.</text>
</comment>
<comment type="subcellular location">
    <subcellularLocation>
        <location evidence="1">Membrane</location>
        <topology evidence="1">Multi-pass membrane protein</topology>
    </subcellularLocation>
</comment>
<accession>A0A226E156</accession>
<feature type="transmembrane region" description="Helical" evidence="6">
    <location>
        <begin position="123"/>
        <end position="149"/>
    </location>
</feature>
<evidence type="ECO:0000256" key="2">
    <source>
        <dbReference type="ARBA" id="ARBA00006772"/>
    </source>
</evidence>
<name>A0A226E156_FOLCA</name>
<reference evidence="7 8" key="1">
    <citation type="submission" date="2015-12" db="EMBL/GenBank/DDBJ databases">
        <title>The genome of Folsomia candida.</title>
        <authorList>
            <person name="Faddeeva A."/>
            <person name="Derks M.F."/>
            <person name="Anvar Y."/>
            <person name="Smit S."/>
            <person name="Van Straalen N."/>
            <person name="Roelofs D."/>
        </authorList>
    </citation>
    <scope>NUCLEOTIDE SEQUENCE [LARGE SCALE GENOMIC DNA]</scope>
    <source>
        <strain evidence="7 8">VU population</strain>
        <tissue evidence="7">Whole body</tissue>
    </source>
</reference>
<feature type="transmembrane region" description="Helical" evidence="6">
    <location>
        <begin position="344"/>
        <end position="365"/>
    </location>
</feature>
<keyword evidence="5 6" id="KW-0472">Membrane</keyword>
<evidence type="ECO:0000313" key="7">
    <source>
        <dbReference type="EMBL" id="OXA50764.1"/>
    </source>
</evidence>
<evidence type="ECO:0000313" key="8">
    <source>
        <dbReference type="Proteomes" id="UP000198287"/>
    </source>
</evidence>
<feature type="transmembrane region" description="Helical" evidence="6">
    <location>
        <begin position="217"/>
        <end position="244"/>
    </location>
</feature>